<evidence type="ECO:0000256" key="1">
    <source>
        <dbReference type="SAM" id="SignalP"/>
    </source>
</evidence>
<feature type="chain" id="PRO_5042086711" evidence="1">
    <location>
        <begin position="23"/>
        <end position="235"/>
    </location>
</feature>
<evidence type="ECO:0000313" key="2">
    <source>
        <dbReference type="EMBL" id="KAJ7334592.1"/>
    </source>
</evidence>
<dbReference type="AlphaFoldDB" id="A0AAD6ZQT0"/>
<gene>
    <name evidence="2" type="ORF">DFH08DRAFT_1083226</name>
</gene>
<keyword evidence="3" id="KW-1185">Reference proteome</keyword>
<comment type="caution">
    <text evidence="2">The sequence shown here is derived from an EMBL/GenBank/DDBJ whole genome shotgun (WGS) entry which is preliminary data.</text>
</comment>
<evidence type="ECO:0000313" key="3">
    <source>
        <dbReference type="Proteomes" id="UP001218218"/>
    </source>
</evidence>
<dbReference type="Proteomes" id="UP001218218">
    <property type="component" value="Unassembled WGS sequence"/>
</dbReference>
<accession>A0AAD6ZQT0</accession>
<protein>
    <submittedName>
        <fullName evidence="2">Uncharacterized protein</fullName>
    </submittedName>
</protein>
<keyword evidence="1" id="KW-0732">Signal</keyword>
<name>A0AAD6ZQT0_9AGAR</name>
<organism evidence="2 3">
    <name type="scientific">Mycena albidolilacea</name>
    <dbReference type="NCBI Taxonomy" id="1033008"/>
    <lineage>
        <taxon>Eukaryota</taxon>
        <taxon>Fungi</taxon>
        <taxon>Dikarya</taxon>
        <taxon>Basidiomycota</taxon>
        <taxon>Agaricomycotina</taxon>
        <taxon>Agaricomycetes</taxon>
        <taxon>Agaricomycetidae</taxon>
        <taxon>Agaricales</taxon>
        <taxon>Marasmiineae</taxon>
        <taxon>Mycenaceae</taxon>
        <taxon>Mycena</taxon>
    </lineage>
</organism>
<feature type="signal peptide" evidence="1">
    <location>
        <begin position="1"/>
        <end position="22"/>
    </location>
</feature>
<sequence length="235" mass="25386">MRFTTATSLASAATLLVLNVRADLIAWTGPLCNLDEGADVVCNGECIAFSSRNSFQVTSADGNTVNLFTGLFCNAGTEILSGFILPGECIKVNPATPALPEGYWMSNAMIYGPASGSEGREAGRRELMGSGGNIGIDADGAHISCGWRRHMRIMAREAIAIYPPYLCQLPPCRRQVTSRRSNRPFIRPRVDGTPVFITVRRRDGRLARVTASRRDGTVVRPSVRPTVLDGADDDP</sequence>
<proteinExistence type="predicted"/>
<dbReference type="EMBL" id="JARIHO010000032">
    <property type="protein sequence ID" value="KAJ7334592.1"/>
    <property type="molecule type" value="Genomic_DNA"/>
</dbReference>
<reference evidence="2" key="1">
    <citation type="submission" date="2023-03" db="EMBL/GenBank/DDBJ databases">
        <title>Massive genome expansion in bonnet fungi (Mycena s.s.) driven by repeated elements and novel gene families across ecological guilds.</title>
        <authorList>
            <consortium name="Lawrence Berkeley National Laboratory"/>
            <person name="Harder C.B."/>
            <person name="Miyauchi S."/>
            <person name="Viragh M."/>
            <person name="Kuo A."/>
            <person name="Thoen E."/>
            <person name="Andreopoulos B."/>
            <person name="Lu D."/>
            <person name="Skrede I."/>
            <person name="Drula E."/>
            <person name="Henrissat B."/>
            <person name="Morin E."/>
            <person name="Kohler A."/>
            <person name="Barry K."/>
            <person name="LaButti K."/>
            <person name="Morin E."/>
            <person name="Salamov A."/>
            <person name="Lipzen A."/>
            <person name="Mereny Z."/>
            <person name="Hegedus B."/>
            <person name="Baldrian P."/>
            <person name="Stursova M."/>
            <person name="Weitz H."/>
            <person name="Taylor A."/>
            <person name="Grigoriev I.V."/>
            <person name="Nagy L.G."/>
            <person name="Martin F."/>
            <person name="Kauserud H."/>
        </authorList>
    </citation>
    <scope>NUCLEOTIDE SEQUENCE</scope>
    <source>
        <strain evidence="2">CBHHK002</strain>
    </source>
</reference>